<name>A0ABT9P8M2_9ACTN</name>
<dbReference type="InterPro" id="IPR014710">
    <property type="entry name" value="RmlC-like_jellyroll"/>
</dbReference>
<dbReference type="InterPro" id="IPR011051">
    <property type="entry name" value="RmlC_Cupin_sf"/>
</dbReference>
<dbReference type="Gene3D" id="2.60.120.10">
    <property type="entry name" value="Jelly Rolls"/>
    <property type="match status" value="1"/>
</dbReference>
<dbReference type="RefSeq" id="WP_307246842.1">
    <property type="nucleotide sequence ID" value="NZ_JAUSQZ010000001.1"/>
</dbReference>
<accession>A0ABT9P8M2</accession>
<dbReference type="SUPFAM" id="SSF51182">
    <property type="entry name" value="RmlC-like cupins"/>
    <property type="match status" value="1"/>
</dbReference>
<evidence type="ECO:0000259" key="1">
    <source>
        <dbReference type="Pfam" id="PF07883"/>
    </source>
</evidence>
<dbReference type="Proteomes" id="UP001235712">
    <property type="component" value="Unassembled WGS sequence"/>
</dbReference>
<comment type="caution">
    <text evidence="2">The sequence shown here is derived from an EMBL/GenBank/DDBJ whole genome shotgun (WGS) entry which is preliminary data.</text>
</comment>
<dbReference type="InterPro" id="IPR053146">
    <property type="entry name" value="QDO-like"/>
</dbReference>
<keyword evidence="3" id="KW-1185">Reference proteome</keyword>
<reference evidence="2 3" key="1">
    <citation type="submission" date="2023-07" db="EMBL/GenBank/DDBJ databases">
        <title>Sequencing the genomes of 1000 actinobacteria strains.</title>
        <authorList>
            <person name="Klenk H.-P."/>
        </authorList>
    </citation>
    <scope>NUCLEOTIDE SEQUENCE [LARGE SCALE GENOMIC DNA]</scope>
    <source>
        <strain evidence="2 3">DSM 44388</strain>
    </source>
</reference>
<dbReference type="InterPro" id="IPR013096">
    <property type="entry name" value="Cupin_2"/>
</dbReference>
<evidence type="ECO:0000313" key="2">
    <source>
        <dbReference type="EMBL" id="MDP9829038.1"/>
    </source>
</evidence>
<protein>
    <submittedName>
        <fullName evidence="2">Mannose-6-phosphate isomerase-like protein (Cupin superfamily)</fullName>
    </submittedName>
</protein>
<feature type="domain" description="Cupin type-2" evidence="1">
    <location>
        <begin position="43"/>
        <end position="104"/>
    </location>
</feature>
<evidence type="ECO:0000313" key="3">
    <source>
        <dbReference type="Proteomes" id="UP001235712"/>
    </source>
</evidence>
<dbReference type="PANTHER" id="PTHR36440:SF1">
    <property type="entry name" value="PUTATIVE (AFU_ORTHOLOGUE AFUA_8G07350)-RELATED"/>
    <property type="match status" value="1"/>
</dbReference>
<gene>
    <name evidence="2" type="ORF">J2S57_004787</name>
</gene>
<organism evidence="2 3">
    <name type="scientific">Kineosporia succinea</name>
    <dbReference type="NCBI Taxonomy" id="84632"/>
    <lineage>
        <taxon>Bacteria</taxon>
        <taxon>Bacillati</taxon>
        <taxon>Actinomycetota</taxon>
        <taxon>Actinomycetes</taxon>
        <taxon>Kineosporiales</taxon>
        <taxon>Kineosporiaceae</taxon>
        <taxon>Kineosporia</taxon>
    </lineage>
</organism>
<dbReference type="Pfam" id="PF07883">
    <property type="entry name" value="Cupin_2"/>
    <property type="match status" value="1"/>
</dbReference>
<dbReference type="PANTHER" id="PTHR36440">
    <property type="entry name" value="PUTATIVE (AFU_ORTHOLOGUE AFUA_8G07350)-RELATED"/>
    <property type="match status" value="1"/>
</dbReference>
<dbReference type="EMBL" id="JAUSQZ010000001">
    <property type="protein sequence ID" value="MDP9829038.1"/>
    <property type="molecule type" value="Genomic_DNA"/>
</dbReference>
<proteinExistence type="predicted"/>
<sequence>MTGTTPSAHASAQPFWFLGGRARILVPGEETHGAASVVEFADPRDHATPLHIHEAEDEVWVVLEGEISFHVGDDRLDLRAGQVAHGPRGVPHAYRVRSAGSLMAVTFAPAGIEKWFRQNSSPVLSLEDAPAAFDIGAIVAAAEPFRLRVAGPPPA</sequence>